<sequence>MTKDKLFKSTEAGRNSKSDNTTNASRAIIDAEVSAREKKTERLRKLRLEQEAQAEIAGEAAEPVKKPSKKPAAKKAPAPRRAMTQRPR</sequence>
<dbReference type="AlphaFoldDB" id="A0A429Z2Z5"/>
<accession>A0A429Z2Z5</accession>
<reference evidence="2 3" key="1">
    <citation type="submission" date="2018-12" db="EMBL/GenBank/DDBJ databases">
        <title>Mesorhizobium carbonis sp. nov., isolated from coal mine water.</title>
        <authorList>
            <person name="Xin W."/>
            <person name="Xu Z."/>
            <person name="Xiang F."/>
            <person name="Zhang J."/>
            <person name="Xi L."/>
            <person name="Liu J."/>
        </authorList>
    </citation>
    <scope>NUCLEOTIDE SEQUENCE [LARGE SCALE GENOMIC DNA]</scope>
    <source>
        <strain evidence="2 3">B2.3</strain>
    </source>
</reference>
<name>A0A429Z2Z5_9HYPH</name>
<gene>
    <name evidence="2" type="ORF">EJC49_02525</name>
</gene>
<evidence type="ECO:0000313" key="2">
    <source>
        <dbReference type="EMBL" id="RST88072.1"/>
    </source>
</evidence>
<feature type="compositionally biased region" description="Polar residues" evidence="1">
    <location>
        <begin position="12"/>
        <end position="25"/>
    </location>
</feature>
<dbReference type="Proteomes" id="UP000278398">
    <property type="component" value="Unassembled WGS sequence"/>
</dbReference>
<proteinExistence type="predicted"/>
<feature type="region of interest" description="Disordered" evidence="1">
    <location>
        <begin position="56"/>
        <end position="88"/>
    </location>
</feature>
<evidence type="ECO:0000256" key="1">
    <source>
        <dbReference type="SAM" id="MobiDB-lite"/>
    </source>
</evidence>
<protein>
    <submittedName>
        <fullName evidence="2">Uncharacterized protein</fullName>
    </submittedName>
</protein>
<dbReference type="EMBL" id="RWKW01000005">
    <property type="protein sequence ID" value="RST88072.1"/>
    <property type="molecule type" value="Genomic_DNA"/>
</dbReference>
<organism evidence="2 3">
    <name type="scientific">Aquibium carbonis</name>
    <dbReference type="NCBI Taxonomy" id="2495581"/>
    <lineage>
        <taxon>Bacteria</taxon>
        <taxon>Pseudomonadati</taxon>
        <taxon>Pseudomonadota</taxon>
        <taxon>Alphaproteobacteria</taxon>
        <taxon>Hyphomicrobiales</taxon>
        <taxon>Phyllobacteriaceae</taxon>
        <taxon>Aquibium</taxon>
    </lineage>
</organism>
<keyword evidence="3" id="KW-1185">Reference proteome</keyword>
<evidence type="ECO:0000313" key="3">
    <source>
        <dbReference type="Proteomes" id="UP000278398"/>
    </source>
</evidence>
<feature type="region of interest" description="Disordered" evidence="1">
    <location>
        <begin position="1"/>
        <end position="27"/>
    </location>
</feature>
<comment type="caution">
    <text evidence="2">The sequence shown here is derived from an EMBL/GenBank/DDBJ whole genome shotgun (WGS) entry which is preliminary data.</text>
</comment>